<keyword evidence="4" id="KW-0472">Membrane</keyword>
<keyword evidence="4" id="KW-0812">Transmembrane</keyword>
<dbReference type="RefSeq" id="XP_016604608.1">
    <property type="nucleotide sequence ID" value="XM_016756311.1"/>
</dbReference>
<protein>
    <recommendedName>
        <fullName evidence="3">UDP-N-acetylglucosamine 2-epimerase (non-hydrolyzing)</fullName>
        <ecNumber evidence="3">5.1.3.14</ecNumber>
    </recommendedName>
</protein>
<organism evidence="6 7">
    <name type="scientific">Spizellomyces punctatus (strain DAOM BR117)</name>
    <dbReference type="NCBI Taxonomy" id="645134"/>
    <lineage>
        <taxon>Eukaryota</taxon>
        <taxon>Fungi</taxon>
        <taxon>Fungi incertae sedis</taxon>
        <taxon>Chytridiomycota</taxon>
        <taxon>Chytridiomycota incertae sedis</taxon>
        <taxon>Chytridiomycetes</taxon>
        <taxon>Spizellomycetales</taxon>
        <taxon>Spizellomycetaceae</taxon>
        <taxon>Spizellomyces</taxon>
    </lineage>
</organism>
<evidence type="ECO:0000256" key="2">
    <source>
        <dbReference type="ARBA" id="ARBA00038209"/>
    </source>
</evidence>
<comment type="similarity">
    <text evidence="2">Belongs to the UDP-N-acetylglucosamine 2-epimerase family.</text>
</comment>
<dbReference type="PANTHER" id="PTHR43174:SF2">
    <property type="entry name" value="UDP-N-ACETYLGLUCOSAMINE 2-EPIMERASE"/>
    <property type="match status" value="1"/>
</dbReference>
<feature type="transmembrane region" description="Helical" evidence="4">
    <location>
        <begin position="40"/>
        <end position="58"/>
    </location>
</feature>
<dbReference type="Pfam" id="PF02350">
    <property type="entry name" value="Epimerase_2"/>
    <property type="match status" value="1"/>
</dbReference>
<dbReference type="OrthoDB" id="2100988at2759"/>
<dbReference type="Gene3D" id="3.90.550.10">
    <property type="entry name" value="Spore Coat Polysaccharide Biosynthesis Protein SpsA, Chain A"/>
    <property type="match status" value="1"/>
</dbReference>
<evidence type="ECO:0000313" key="7">
    <source>
        <dbReference type="Proteomes" id="UP000053201"/>
    </source>
</evidence>
<keyword evidence="7" id="KW-1185">Reference proteome</keyword>
<reference evidence="6 7" key="1">
    <citation type="submission" date="2009-08" db="EMBL/GenBank/DDBJ databases">
        <title>The Genome Sequence of Spizellomyces punctatus strain DAOM BR117.</title>
        <authorList>
            <consortium name="The Broad Institute Genome Sequencing Platform"/>
            <person name="Russ C."/>
            <person name="Cuomo C."/>
            <person name="Shea T."/>
            <person name="Young S.K."/>
            <person name="Zeng Q."/>
            <person name="Koehrsen M."/>
            <person name="Haas B."/>
            <person name="Borodovsky M."/>
            <person name="Guigo R."/>
            <person name="Alvarado L."/>
            <person name="Berlin A."/>
            <person name="Bochicchio J."/>
            <person name="Borenstein D."/>
            <person name="Chapman S."/>
            <person name="Chen Z."/>
            <person name="Engels R."/>
            <person name="Freedman E."/>
            <person name="Gellesch M."/>
            <person name="Goldberg J."/>
            <person name="Griggs A."/>
            <person name="Gujja S."/>
            <person name="Heiman D."/>
            <person name="Hepburn T."/>
            <person name="Howarth C."/>
            <person name="Jen D."/>
            <person name="Larson L."/>
            <person name="Lewis B."/>
            <person name="Mehta T."/>
            <person name="Park D."/>
            <person name="Pearson M."/>
            <person name="Roberts A."/>
            <person name="Saif S."/>
            <person name="Shenoy N."/>
            <person name="Sisk P."/>
            <person name="Stolte C."/>
            <person name="Sykes S."/>
            <person name="Thomson T."/>
            <person name="Walk T."/>
            <person name="White J."/>
            <person name="Yandava C."/>
            <person name="Burger G."/>
            <person name="Gray M.W."/>
            <person name="Holland P.W.H."/>
            <person name="King N."/>
            <person name="Lang F.B.F."/>
            <person name="Roger A.J."/>
            <person name="Ruiz-Trillo I."/>
            <person name="Lander E."/>
            <person name="Nusbaum C."/>
        </authorList>
    </citation>
    <scope>NUCLEOTIDE SEQUENCE [LARGE SCALE GENOMIC DNA]</scope>
    <source>
        <strain evidence="6 7">DAOM BR117</strain>
    </source>
</reference>
<proteinExistence type="inferred from homology"/>
<dbReference type="AlphaFoldDB" id="A0A0L0H792"/>
<feature type="domain" description="UDP-N-acetylglucosamine 2-epimerase" evidence="5">
    <location>
        <begin position="111"/>
        <end position="458"/>
    </location>
</feature>
<gene>
    <name evidence="6" type="ORF">SPPG_08155</name>
</gene>
<dbReference type="NCBIfam" id="TIGR00236">
    <property type="entry name" value="wecB"/>
    <property type="match status" value="1"/>
</dbReference>
<dbReference type="CDD" id="cd00761">
    <property type="entry name" value="Glyco_tranf_GTA_type"/>
    <property type="match status" value="1"/>
</dbReference>
<accession>A0A0L0H792</accession>
<dbReference type="InParanoid" id="A0A0L0H792"/>
<evidence type="ECO:0000256" key="4">
    <source>
        <dbReference type="SAM" id="Phobius"/>
    </source>
</evidence>
<dbReference type="VEuPathDB" id="FungiDB:SPPG_08155"/>
<evidence type="ECO:0000256" key="3">
    <source>
        <dbReference type="ARBA" id="ARBA00038858"/>
    </source>
</evidence>
<keyword evidence="4" id="KW-1133">Transmembrane helix</keyword>
<evidence type="ECO:0000259" key="5">
    <source>
        <dbReference type="Pfam" id="PF02350"/>
    </source>
</evidence>
<name>A0A0L0H792_SPIPD</name>
<evidence type="ECO:0000313" key="6">
    <source>
        <dbReference type="EMBL" id="KNC96568.1"/>
    </source>
</evidence>
<dbReference type="STRING" id="645134.A0A0L0H792"/>
<dbReference type="InterPro" id="IPR029767">
    <property type="entry name" value="WecB-like"/>
</dbReference>
<dbReference type="Proteomes" id="UP000053201">
    <property type="component" value="Unassembled WGS sequence"/>
</dbReference>
<keyword evidence="1" id="KW-0413">Isomerase</keyword>
<dbReference type="eggNOG" id="ENOG502TE0R">
    <property type="taxonomic scope" value="Eukaryota"/>
</dbReference>
<dbReference type="InterPro" id="IPR029044">
    <property type="entry name" value="Nucleotide-diphossugar_trans"/>
</dbReference>
<dbReference type="CDD" id="cd03786">
    <property type="entry name" value="GTB_UDP-GlcNAc_2-Epimerase"/>
    <property type="match status" value="1"/>
</dbReference>
<dbReference type="GeneID" id="27691332"/>
<dbReference type="InterPro" id="IPR003331">
    <property type="entry name" value="UDP_GlcNAc_Epimerase_2_dom"/>
</dbReference>
<dbReference type="PANTHER" id="PTHR43174">
    <property type="entry name" value="UDP-N-ACETYLGLUCOSAMINE 2-EPIMERASE"/>
    <property type="match status" value="1"/>
</dbReference>
<evidence type="ECO:0000256" key="1">
    <source>
        <dbReference type="ARBA" id="ARBA00023235"/>
    </source>
</evidence>
<dbReference type="SUPFAM" id="SSF53756">
    <property type="entry name" value="UDP-Glycosyltransferase/glycogen phosphorylase"/>
    <property type="match status" value="1"/>
</dbReference>
<dbReference type="SUPFAM" id="SSF53448">
    <property type="entry name" value="Nucleotide-diphospho-sugar transferases"/>
    <property type="match status" value="1"/>
</dbReference>
<sequence>MMETPPVKTVKILIDHEKLHFTKREIQSPRSIRISRRTRLLALLACTVLLFIFFVSSLDTSTHLVSQSRVTSKDIEFLLPDDGGLNKSPRVMIVMGTRPETIKMFPIIRALNTHGINPIICVTGQHQEMVEPLLRLFDIKPHVNLNVMKSGQSLNSLTERIVGRMTKAVTHYRPDWLLVQGDTTSAFVASVVAFHEKIAVGHVEAGLRTYKRYSPFPEETSRRLIAGLASYHFVPTQHAANNLKAEGIPSENVYITGNTVIDALQWVASLEPSPEVASSLLEIEEAAKSHTSQYRLLLVTMHRRENLGSPLISVCKAIKRIVDGFPDVHIVLPVHMNPTVQETVTQFLGNDKRITLLGPLSYEFFAQLLKRATLLLTDSGGVQEEGTAFSKPILVLRNDTERPEGVTAGVAKLIGTDEDNVFRHVQELLTDKQAYAAMAIKTFPYGDGTAGSKIVDIVLKGSAQIAVNRPTIASDKLVEAESAKTTLTNVSESTSAASIAPRPRSFVRAPTKPRQLNLTALLELPSSYPENGDGKGLNGITAVISGYNRVEVIPRLLGSLFNQTVPPLEIWITVFASKSVAAIKQAVDDFANSHKAQKIPIKFLQGDVQLKYFGRFEVGLQIPTKYAVFFDDDCLPGANVFRNFLHVQNIVGGEFRGLYGAKGHIVPVQNSNNYKETYGLGQVIHPEVITQVDLVGGIWFMEKDWIKLMFRENAVTWETGEDFQITYTLSKYANLPTFVFPVAASDPSSHLVTPDYRAISASGDTTHGAISVNGKEMDIHRLRDYITFKHFTRGHTRVLMSEMWRPNEMRILYLVDTIQDARLFKPLHEYIWATTLQKPVPNIRLRPFPVLIGRYPQSQLLSELGISWTLESFHTGVFDLGVASEFSRKSRAVDIATEVMMSFQQVIETVRPDLVIVPNSPDDPAIVAAAITARSFNGFNVVAWNKKNAKDVLLPDESNSNERLTPLKDLVDGIIETNEMVARILEEIAVASWLARRRDVRTDFRN</sequence>
<dbReference type="Gene3D" id="3.40.50.2000">
    <property type="entry name" value="Glycogen Phosphorylase B"/>
    <property type="match status" value="2"/>
</dbReference>
<dbReference type="GO" id="GO:0008761">
    <property type="term" value="F:UDP-N-acetylglucosamine 2-epimerase activity"/>
    <property type="evidence" value="ECO:0007669"/>
    <property type="project" value="UniProtKB-EC"/>
</dbReference>
<dbReference type="EMBL" id="KQ257468">
    <property type="protein sequence ID" value="KNC96568.1"/>
    <property type="molecule type" value="Genomic_DNA"/>
</dbReference>
<dbReference type="EC" id="5.1.3.14" evidence="3"/>